<dbReference type="eggNOG" id="ENOG502TKX1">
    <property type="taxonomic scope" value="Eukaryota"/>
</dbReference>
<dbReference type="EMBL" id="CH940649">
    <property type="protein sequence ID" value="EDW63248.1"/>
    <property type="molecule type" value="Genomic_DNA"/>
</dbReference>
<dbReference type="HOGENOM" id="CLU_1715183_0_0_1"/>
<keyword evidence="1" id="KW-0732">Signal</keyword>
<feature type="chain" id="PRO_5002816683" description="Protein quiver" evidence="1">
    <location>
        <begin position="23"/>
        <end position="153"/>
    </location>
</feature>
<dbReference type="PhylomeDB" id="B4LUZ9"/>
<dbReference type="InParanoid" id="B4LUZ9"/>
<evidence type="ECO:0000313" key="2">
    <source>
        <dbReference type="EMBL" id="EDW63248.1"/>
    </source>
</evidence>
<evidence type="ECO:0008006" key="4">
    <source>
        <dbReference type="Google" id="ProtNLM"/>
    </source>
</evidence>
<accession>B4LUZ9</accession>
<dbReference type="OMA" id="DIRICAR"/>
<dbReference type="OrthoDB" id="7854956at2759"/>
<gene>
    <name evidence="2" type="primary">Dvir\GJ14382</name>
    <name evidence="2" type="ORF">Dvir_GJ14382</name>
</gene>
<keyword evidence="3" id="KW-1185">Reference proteome</keyword>
<proteinExistence type="predicted"/>
<dbReference type="KEGG" id="dvi:6627627"/>
<evidence type="ECO:0000313" key="3">
    <source>
        <dbReference type="Proteomes" id="UP000008792"/>
    </source>
</evidence>
<organism evidence="2 3">
    <name type="scientific">Drosophila virilis</name>
    <name type="common">Fruit fly</name>
    <dbReference type="NCBI Taxonomy" id="7244"/>
    <lineage>
        <taxon>Eukaryota</taxon>
        <taxon>Metazoa</taxon>
        <taxon>Ecdysozoa</taxon>
        <taxon>Arthropoda</taxon>
        <taxon>Hexapoda</taxon>
        <taxon>Insecta</taxon>
        <taxon>Pterygota</taxon>
        <taxon>Neoptera</taxon>
        <taxon>Endopterygota</taxon>
        <taxon>Diptera</taxon>
        <taxon>Brachycera</taxon>
        <taxon>Muscomorpha</taxon>
        <taxon>Ephydroidea</taxon>
        <taxon>Drosophilidae</taxon>
        <taxon>Drosophila</taxon>
    </lineage>
</organism>
<reference evidence="2 3" key="1">
    <citation type="journal article" date="2007" name="Nature">
        <title>Evolution of genes and genomes on the Drosophila phylogeny.</title>
        <authorList>
            <consortium name="Drosophila 12 Genomes Consortium"/>
            <person name="Clark A.G."/>
            <person name="Eisen M.B."/>
            <person name="Smith D.R."/>
            <person name="Bergman C.M."/>
            <person name="Oliver B."/>
            <person name="Markow T.A."/>
            <person name="Kaufman T.C."/>
            <person name="Kellis M."/>
            <person name="Gelbart W."/>
            <person name="Iyer V.N."/>
            <person name="Pollard D.A."/>
            <person name="Sackton T.B."/>
            <person name="Larracuente A.M."/>
            <person name="Singh N.D."/>
            <person name="Abad J.P."/>
            <person name="Abt D.N."/>
            <person name="Adryan B."/>
            <person name="Aguade M."/>
            <person name="Akashi H."/>
            <person name="Anderson W.W."/>
            <person name="Aquadro C.F."/>
            <person name="Ardell D.H."/>
            <person name="Arguello R."/>
            <person name="Artieri C.G."/>
            <person name="Barbash D.A."/>
            <person name="Barker D."/>
            <person name="Barsanti P."/>
            <person name="Batterham P."/>
            <person name="Batzoglou S."/>
            <person name="Begun D."/>
            <person name="Bhutkar A."/>
            <person name="Blanco E."/>
            <person name="Bosak S.A."/>
            <person name="Bradley R.K."/>
            <person name="Brand A.D."/>
            <person name="Brent M.R."/>
            <person name="Brooks A.N."/>
            <person name="Brown R.H."/>
            <person name="Butlin R.K."/>
            <person name="Caggese C."/>
            <person name="Calvi B.R."/>
            <person name="Bernardo de Carvalho A."/>
            <person name="Caspi A."/>
            <person name="Castrezana S."/>
            <person name="Celniker S.E."/>
            <person name="Chang J.L."/>
            <person name="Chapple C."/>
            <person name="Chatterji S."/>
            <person name="Chinwalla A."/>
            <person name="Civetta A."/>
            <person name="Clifton S.W."/>
            <person name="Comeron J.M."/>
            <person name="Costello J.C."/>
            <person name="Coyne J.A."/>
            <person name="Daub J."/>
            <person name="David R.G."/>
            <person name="Delcher A.L."/>
            <person name="Delehaunty K."/>
            <person name="Do C.B."/>
            <person name="Ebling H."/>
            <person name="Edwards K."/>
            <person name="Eickbush T."/>
            <person name="Evans J.D."/>
            <person name="Filipski A."/>
            <person name="Findeiss S."/>
            <person name="Freyhult E."/>
            <person name="Fulton L."/>
            <person name="Fulton R."/>
            <person name="Garcia A.C."/>
            <person name="Gardiner A."/>
            <person name="Garfield D.A."/>
            <person name="Garvin B.E."/>
            <person name="Gibson G."/>
            <person name="Gilbert D."/>
            <person name="Gnerre S."/>
            <person name="Godfrey J."/>
            <person name="Good R."/>
            <person name="Gotea V."/>
            <person name="Gravely B."/>
            <person name="Greenberg A.J."/>
            <person name="Griffiths-Jones S."/>
            <person name="Gross S."/>
            <person name="Guigo R."/>
            <person name="Gustafson E.A."/>
            <person name="Haerty W."/>
            <person name="Hahn M.W."/>
            <person name="Halligan D.L."/>
            <person name="Halpern A.L."/>
            <person name="Halter G.M."/>
            <person name="Han M.V."/>
            <person name="Heger A."/>
            <person name="Hillier L."/>
            <person name="Hinrichs A.S."/>
            <person name="Holmes I."/>
            <person name="Hoskins R.A."/>
            <person name="Hubisz M.J."/>
            <person name="Hultmark D."/>
            <person name="Huntley M.A."/>
            <person name="Jaffe D.B."/>
            <person name="Jagadeeshan S."/>
            <person name="Jeck W.R."/>
            <person name="Johnson J."/>
            <person name="Jones C.D."/>
            <person name="Jordan W.C."/>
            <person name="Karpen G.H."/>
            <person name="Kataoka E."/>
            <person name="Keightley P.D."/>
            <person name="Kheradpour P."/>
            <person name="Kirkness E.F."/>
            <person name="Koerich L.B."/>
            <person name="Kristiansen K."/>
            <person name="Kudrna D."/>
            <person name="Kulathinal R.J."/>
            <person name="Kumar S."/>
            <person name="Kwok R."/>
            <person name="Lander E."/>
            <person name="Langley C.H."/>
            <person name="Lapoint R."/>
            <person name="Lazzaro B.P."/>
            <person name="Lee S.J."/>
            <person name="Levesque L."/>
            <person name="Li R."/>
            <person name="Lin C.F."/>
            <person name="Lin M.F."/>
            <person name="Lindblad-Toh K."/>
            <person name="Llopart A."/>
            <person name="Long M."/>
            <person name="Low L."/>
            <person name="Lozovsky E."/>
            <person name="Lu J."/>
            <person name="Luo M."/>
            <person name="Machado C.A."/>
            <person name="Makalowski W."/>
            <person name="Marzo M."/>
            <person name="Matsuda M."/>
            <person name="Matzkin L."/>
            <person name="McAllister B."/>
            <person name="McBride C.S."/>
            <person name="McKernan B."/>
            <person name="McKernan K."/>
            <person name="Mendez-Lago M."/>
            <person name="Minx P."/>
            <person name="Mollenhauer M.U."/>
            <person name="Montooth K."/>
            <person name="Mount S.M."/>
            <person name="Mu X."/>
            <person name="Myers E."/>
            <person name="Negre B."/>
            <person name="Newfeld S."/>
            <person name="Nielsen R."/>
            <person name="Noor M.A."/>
            <person name="O'Grady P."/>
            <person name="Pachter L."/>
            <person name="Papaceit M."/>
            <person name="Parisi M.J."/>
            <person name="Parisi M."/>
            <person name="Parts L."/>
            <person name="Pedersen J.S."/>
            <person name="Pesole G."/>
            <person name="Phillippy A.M."/>
            <person name="Ponting C.P."/>
            <person name="Pop M."/>
            <person name="Porcelli D."/>
            <person name="Powell J.R."/>
            <person name="Prohaska S."/>
            <person name="Pruitt K."/>
            <person name="Puig M."/>
            <person name="Quesneville H."/>
            <person name="Ram K.R."/>
            <person name="Rand D."/>
            <person name="Rasmussen M.D."/>
            <person name="Reed L.K."/>
            <person name="Reenan R."/>
            <person name="Reily A."/>
            <person name="Remington K.A."/>
            <person name="Rieger T.T."/>
            <person name="Ritchie M.G."/>
            <person name="Robin C."/>
            <person name="Rogers Y.H."/>
            <person name="Rohde C."/>
            <person name="Rozas J."/>
            <person name="Rubenfield M.J."/>
            <person name="Ruiz A."/>
            <person name="Russo S."/>
            <person name="Salzberg S.L."/>
            <person name="Sanchez-Gracia A."/>
            <person name="Saranga D.J."/>
            <person name="Sato H."/>
            <person name="Schaeffer S.W."/>
            <person name="Schatz M.C."/>
            <person name="Schlenke T."/>
            <person name="Schwartz R."/>
            <person name="Segarra C."/>
            <person name="Singh R.S."/>
            <person name="Sirot L."/>
            <person name="Sirota M."/>
            <person name="Sisneros N.B."/>
            <person name="Smith C.D."/>
            <person name="Smith T.F."/>
            <person name="Spieth J."/>
            <person name="Stage D.E."/>
            <person name="Stark A."/>
            <person name="Stephan W."/>
            <person name="Strausberg R.L."/>
            <person name="Strempel S."/>
            <person name="Sturgill D."/>
            <person name="Sutton G."/>
            <person name="Sutton G.G."/>
            <person name="Tao W."/>
            <person name="Teichmann S."/>
            <person name="Tobari Y.N."/>
            <person name="Tomimura Y."/>
            <person name="Tsolas J.M."/>
            <person name="Valente V.L."/>
            <person name="Venter E."/>
            <person name="Venter J.C."/>
            <person name="Vicario S."/>
            <person name="Vieira F.G."/>
            <person name="Vilella A.J."/>
            <person name="Villasante A."/>
            <person name="Walenz B."/>
            <person name="Wang J."/>
            <person name="Wasserman M."/>
            <person name="Watts T."/>
            <person name="Wilson D."/>
            <person name="Wilson R.K."/>
            <person name="Wing R.A."/>
            <person name="Wolfner M.F."/>
            <person name="Wong A."/>
            <person name="Wong G.K."/>
            <person name="Wu C.I."/>
            <person name="Wu G."/>
            <person name="Yamamoto D."/>
            <person name="Yang H.P."/>
            <person name="Yang S.P."/>
            <person name="Yorke J.A."/>
            <person name="Yoshida K."/>
            <person name="Zdobnov E."/>
            <person name="Zhang P."/>
            <person name="Zhang Y."/>
            <person name="Zimin A.V."/>
            <person name="Baldwin J."/>
            <person name="Abdouelleil A."/>
            <person name="Abdulkadir J."/>
            <person name="Abebe A."/>
            <person name="Abera B."/>
            <person name="Abreu J."/>
            <person name="Acer S.C."/>
            <person name="Aftuck L."/>
            <person name="Alexander A."/>
            <person name="An P."/>
            <person name="Anderson E."/>
            <person name="Anderson S."/>
            <person name="Arachi H."/>
            <person name="Azer M."/>
            <person name="Bachantsang P."/>
            <person name="Barry A."/>
            <person name="Bayul T."/>
            <person name="Berlin A."/>
            <person name="Bessette D."/>
            <person name="Bloom T."/>
            <person name="Blye J."/>
            <person name="Boguslavskiy L."/>
            <person name="Bonnet C."/>
            <person name="Boukhgalter B."/>
            <person name="Bourzgui I."/>
            <person name="Brown A."/>
            <person name="Cahill P."/>
            <person name="Channer S."/>
            <person name="Cheshatsang Y."/>
            <person name="Chuda L."/>
            <person name="Citroen M."/>
            <person name="Collymore A."/>
            <person name="Cooke P."/>
            <person name="Costello M."/>
            <person name="D'Aco K."/>
            <person name="Daza R."/>
            <person name="De Haan G."/>
            <person name="DeGray S."/>
            <person name="DeMaso C."/>
            <person name="Dhargay N."/>
            <person name="Dooley K."/>
            <person name="Dooley E."/>
            <person name="Doricent M."/>
            <person name="Dorje P."/>
            <person name="Dorjee K."/>
            <person name="Dupes A."/>
            <person name="Elong R."/>
            <person name="Falk J."/>
            <person name="Farina A."/>
            <person name="Faro S."/>
            <person name="Ferguson D."/>
            <person name="Fisher S."/>
            <person name="Foley C.D."/>
            <person name="Franke A."/>
            <person name="Friedrich D."/>
            <person name="Gadbois L."/>
            <person name="Gearin G."/>
            <person name="Gearin C.R."/>
            <person name="Giannoukos G."/>
            <person name="Goode T."/>
            <person name="Graham J."/>
            <person name="Grandbois E."/>
            <person name="Grewal S."/>
            <person name="Gyaltsen K."/>
            <person name="Hafez N."/>
            <person name="Hagos B."/>
            <person name="Hall J."/>
            <person name="Henson C."/>
            <person name="Hollinger A."/>
            <person name="Honan T."/>
            <person name="Huard M.D."/>
            <person name="Hughes L."/>
            <person name="Hurhula B."/>
            <person name="Husby M.E."/>
            <person name="Kamat A."/>
            <person name="Kanga B."/>
            <person name="Kashin S."/>
            <person name="Khazanovich D."/>
            <person name="Kisner P."/>
            <person name="Lance K."/>
            <person name="Lara M."/>
            <person name="Lee W."/>
            <person name="Lennon N."/>
            <person name="Letendre F."/>
            <person name="LeVine R."/>
            <person name="Lipovsky A."/>
            <person name="Liu X."/>
            <person name="Liu J."/>
            <person name="Liu S."/>
            <person name="Lokyitsang T."/>
            <person name="Lokyitsang Y."/>
            <person name="Lubonja R."/>
            <person name="Lui A."/>
            <person name="MacDonald P."/>
            <person name="Magnisalis V."/>
            <person name="Maru K."/>
            <person name="Matthews C."/>
            <person name="McCusker W."/>
            <person name="McDonough S."/>
            <person name="Mehta T."/>
            <person name="Meldrim J."/>
            <person name="Meneus L."/>
            <person name="Mihai O."/>
            <person name="Mihalev A."/>
            <person name="Mihova T."/>
            <person name="Mittelman R."/>
            <person name="Mlenga V."/>
            <person name="Montmayeur A."/>
            <person name="Mulrain L."/>
            <person name="Navidi A."/>
            <person name="Naylor J."/>
            <person name="Negash T."/>
            <person name="Nguyen T."/>
            <person name="Nguyen N."/>
            <person name="Nicol R."/>
            <person name="Norbu C."/>
            <person name="Norbu N."/>
            <person name="Novod N."/>
            <person name="O'Neill B."/>
            <person name="Osman S."/>
            <person name="Markiewicz E."/>
            <person name="Oyono O.L."/>
            <person name="Patti C."/>
            <person name="Phunkhang P."/>
            <person name="Pierre F."/>
            <person name="Priest M."/>
            <person name="Raghuraman S."/>
            <person name="Rege F."/>
            <person name="Reyes R."/>
            <person name="Rise C."/>
            <person name="Rogov P."/>
            <person name="Ross K."/>
            <person name="Ryan E."/>
            <person name="Settipalli S."/>
            <person name="Shea T."/>
            <person name="Sherpa N."/>
            <person name="Shi L."/>
            <person name="Shih D."/>
            <person name="Sparrow T."/>
            <person name="Spaulding J."/>
            <person name="Stalker J."/>
            <person name="Stange-Thomann N."/>
            <person name="Stavropoulos S."/>
            <person name="Stone C."/>
            <person name="Strader C."/>
            <person name="Tesfaye S."/>
            <person name="Thomson T."/>
            <person name="Thoulutsang Y."/>
            <person name="Thoulutsang D."/>
            <person name="Topham K."/>
            <person name="Topping I."/>
            <person name="Tsamla T."/>
            <person name="Vassiliev H."/>
            <person name="Vo A."/>
            <person name="Wangchuk T."/>
            <person name="Wangdi T."/>
            <person name="Weiand M."/>
            <person name="Wilkinson J."/>
            <person name="Wilson A."/>
            <person name="Yadav S."/>
            <person name="Young G."/>
            <person name="Yu Q."/>
            <person name="Zembek L."/>
            <person name="Zhong D."/>
            <person name="Zimmer A."/>
            <person name="Zwirko Z."/>
            <person name="Jaffe D.B."/>
            <person name="Alvarez P."/>
            <person name="Brockman W."/>
            <person name="Butler J."/>
            <person name="Chin C."/>
            <person name="Gnerre S."/>
            <person name="Grabherr M."/>
            <person name="Kleber M."/>
            <person name="Mauceli E."/>
            <person name="MacCallum I."/>
        </authorList>
    </citation>
    <scope>NUCLEOTIDE SEQUENCE [LARGE SCALE GENOMIC DNA]</scope>
    <source>
        <strain evidence="3">Tucson 15010-1051.87</strain>
    </source>
</reference>
<feature type="signal peptide" evidence="1">
    <location>
        <begin position="1"/>
        <end position="22"/>
    </location>
</feature>
<sequence length="153" mass="16840">MWTKLIFGLVLAAFASLQFVNSLTCYNCISPDDCRNPSTQVCSNATADATSRWLNTIHSNVPTVSGSNSFKCMNLTYYYQANLSKTHEYLGCYHPAISVCQLNVNATQGSTWSRGCSTCDWDKCNRNPAATFSKSTYTIMASAITLILVKFAV</sequence>
<dbReference type="STRING" id="7244.B4LUZ9"/>
<evidence type="ECO:0000256" key="1">
    <source>
        <dbReference type="SAM" id="SignalP"/>
    </source>
</evidence>
<dbReference type="AlphaFoldDB" id="B4LUZ9"/>
<protein>
    <recommendedName>
        <fullName evidence="4">Protein quiver</fullName>
    </recommendedName>
</protein>
<name>B4LUZ9_DROVI</name>
<dbReference type="Proteomes" id="UP000008792">
    <property type="component" value="Unassembled WGS sequence"/>
</dbReference>